<keyword evidence="2" id="KW-0560">Oxidoreductase</keyword>
<dbReference type="GO" id="GO:0016705">
    <property type="term" value="F:oxidoreductase activity, acting on paired donors, with incorporation or reduction of molecular oxygen"/>
    <property type="evidence" value="ECO:0007669"/>
    <property type="project" value="InterPro"/>
</dbReference>
<dbReference type="GO" id="GO:0016020">
    <property type="term" value="C:membrane"/>
    <property type="evidence" value="ECO:0007669"/>
    <property type="project" value="TreeGrafter"/>
</dbReference>
<dbReference type="WBParaSite" id="PSAMB.scaffold4564size14212.g24644.t1">
    <property type="protein sequence ID" value="PSAMB.scaffold4564size14212.g24644.t1"/>
    <property type="gene ID" value="PSAMB.scaffold4564size14212.g24644"/>
</dbReference>
<evidence type="ECO:0000313" key="6">
    <source>
        <dbReference type="WBParaSite" id="PSAMB.scaffold4564size14212.g24644.t1"/>
    </source>
</evidence>
<dbReference type="GO" id="GO:0004497">
    <property type="term" value="F:monooxygenase activity"/>
    <property type="evidence" value="ECO:0007669"/>
    <property type="project" value="UniProtKB-KW"/>
</dbReference>
<evidence type="ECO:0000256" key="1">
    <source>
        <dbReference type="ARBA" id="ARBA00010617"/>
    </source>
</evidence>
<dbReference type="PANTHER" id="PTHR24280:SF4">
    <property type="entry name" value="CYTOCHROME P450 20A1"/>
    <property type="match status" value="1"/>
</dbReference>
<dbReference type="Gene3D" id="1.10.630.10">
    <property type="entry name" value="Cytochrome P450"/>
    <property type="match status" value="1"/>
</dbReference>
<dbReference type="PRINTS" id="PR00463">
    <property type="entry name" value="EP450I"/>
</dbReference>
<keyword evidence="5" id="KW-1185">Reference proteome</keyword>
<comment type="similarity">
    <text evidence="1">Belongs to the cytochrome P450 family.</text>
</comment>
<evidence type="ECO:0000256" key="4">
    <source>
        <dbReference type="SAM" id="Phobius"/>
    </source>
</evidence>
<keyword evidence="3" id="KW-0479">Metal-binding</keyword>
<sequence>MELGFIIVVVIIFWGVLAWGFILYSHFYGKKNALTIPGAVASNLFLGNLPDIITGGGLAKYLAKLHAKHGPVVSFWWESTQVISTYTADAFKKQSHWFNRPEFLFANLIPLIGEKSIQVTNGSKGKRLRSYLDNSFTHKAVEGYIPTLLDIGQEIVDSWDKYLDGEKVPARESLMGAALKATAQTSFGDYFSDNAACRHFNELYGKTWDEAESMLTEPKKRYSDEFSDCVEKMRAITNKIALDRKINPPTDGGRMLIDEIIDVADSDEEINDLCLTYIVAGYHNSGNLLTWMTYFLARYPDIQERVYDELVTVLGKSEPFYDYKANDLKLLKHVIDETLRVSSLASFAARYADEEVEIGGHKIPAGTPVVQALNCSYENEEVFPNAQSFDPDRFDRDHIGILDFCPFGFAGKRQCPGQRFTYIEVYCFMSVIMRKFRFALYDPEDKPKKVWGLLVHPDREIWIRLSRR</sequence>
<dbReference type="AlphaFoldDB" id="A0A914WM66"/>
<dbReference type="InterPro" id="IPR052666">
    <property type="entry name" value="CYP450_20A1-like"/>
</dbReference>
<dbReference type="CDD" id="cd00302">
    <property type="entry name" value="cytochrome_P450"/>
    <property type="match status" value="1"/>
</dbReference>
<protein>
    <submittedName>
        <fullName evidence="6">Cytochrome P450</fullName>
    </submittedName>
</protein>
<dbReference type="GO" id="GO:0005506">
    <property type="term" value="F:iron ion binding"/>
    <property type="evidence" value="ECO:0007669"/>
    <property type="project" value="InterPro"/>
</dbReference>
<dbReference type="SUPFAM" id="SSF48264">
    <property type="entry name" value="Cytochrome P450"/>
    <property type="match status" value="1"/>
</dbReference>
<feature type="transmembrane region" description="Helical" evidence="4">
    <location>
        <begin position="6"/>
        <end position="24"/>
    </location>
</feature>
<feature type="binding site" description="axial binding residue" evidence="3">
    <location>
        <position position="415"/>
    </location>
    <ligand>
        <name>heme</name>
        <dbReference type="ChEBI" id="CHEBI:30413"/>
    </ligand>
    <ligandPart>
        <name>Fe</name>
        <dbReference type="ChEBI" id="CHEBI:18248"/>
    </ligandPart>
</feature>
<organism evidence="5 6">
    <name type="scientific">Plectus sambesii</name>
    <dbReference type="NCBI Taxonomy" id="2011161"/>
    <lineage>
        <taxon>Eukaryota</taxon>
        <taxon>Metazoa</taxon>
        <taxon>Ecdysozoa</taxon>
        <taxon>Nematoda</taxon>
        <taxon>Chromadorea</taxon>
        <taxon>Plectida</taxon>
        <taxon>Plectina</taxon>
        <taxon>Plectoidea</taxon>
        <taxon>Plectidae</taxon>
        <taxon>Plectus</taxon>
    </lineage>
</organism>
<dbReference type="InterPro" id="IPR036396">
    <property type="entry name" value="Cyt_P450_sf"/>
</dbReference>
<evidence type="ECO:0000256" key="3">
    <source>
        <dbReference type="PIRSR" id="PIRSR602401-1"/>
    </source>
</evidence>
<dbReference type="InterPro" id="IPR001128">
    <property type="entry name" value="Cyt_P450"/>
</dbReference>
<keyword evidence="4" id="KW-1133">Transmembrane helix</keyword>
<evidence type="ECO:0000256" key="2">
    <source>
        <dbReference type="ARBA" id="ARBA00023033"/>
    </source>
</evidence>
<dbReference type="GO" id="GO:0020037">
    <property type="term" value="F:heme binding"/>
    <property type="evidence" value="ECO:0007669"/>
    <property type="project" value="InterPro"/>
</dbReference>
<keyword evidence="4" id="KW-0472">Membrane</keyword>
<proteinExistence type="inferred from homology"/>
<keyword evidence="4" id="KW-0812">Transmembrane</keyword>
<dbReference type="Proteomes" id="UP000887566">
    <property type="component" value="Unplaced"/>
</dbReference>
<keyword evidence="3" id="KW-0408">Iron</keyword>
<keyword evidence="2" id="KW-0503">Monooxygenase</keyword>
<dbReference type="PANTHER" id="PTHR24280">
    <property type="entry name" value="CYTOCHROME P450 20A1"/>
    <property type="match status" value="1"/>
</dbReference>
<evidence type="ECO:0000313" key="5">
    <source>
        <dbReference type="Proteomes" id="UP000887566"/>
    </source>
</evidence>
<dbReference type="InterPro" id="IPR002401">
    <property type="entry name" value="Cyt_P450_E_grp-I"/>
</dbReference>
<keyword evidence="3" id="KW-0349">Heme</keyword>
<reference evidence="6" key="1">
    <citation type="submission" date="2022-11" db="UniProtKB">
        <authorList>
            <consortium name="WormBaseParasite"/>
        </authorList>
    </citation>
    <scope>IDENTIFICATION</scope>
</reference>
<name>A0A914WM66_9BILA</name>
<dbReference type="Pfam" id="PF00067">
    <property type="entry name" value="p450"/>
    <property type="match status" value="1"/>
</dbReference>
<comment type="cofactor">
    <cofactor evidence="3">
        <name>heme</name>
        <dbReference type="ChEBI" id="CHEBI:30413"/>
    </cofactor>
</comment>
<accession>A0A914WM66</accession>